<dbReference type="RefSeq" id="WP_376813623.1">
    <property type="nucleotide sequence ID" value="NZ_JBHSDY010000009.1"/>
</dbReference>
<dbReference type="InterPro" id="IPR000683">
    <property type="entry name" value="Gfo/Idh/MocA-like_OxRdtase_N"/>
</dbReference>
<evidence type="ECO:0000313" key="6">
    <source>
        <dbReference type="Proteomes" id="UP001595756"/>
    </source>
</evidence>
<gene>
    <name evidence="5" type="ORF">ACFO0J_13535</name>
</gene>
<evidence type="ECO:0000256" key="2">
    <source>
        <dbReference type="ARBA" id="ARBA00023002"/>
    </source>
</evidence>
<dbReference type="PANTHER" id="PTHR42840:SF3">
    <property type="entry name" value="BINDING ROSSMANN FOLD OXIDOREDUCTASE, PUTATIVE (AFU_ORTHOLOGUE AFUA_2G10240)-RELATED"/>
    <property type="match status" value="1"/>
</dbReference>
<dbReference type="InterPro" id="IPR036291">
    <property type="entry name" value="NAD(P)-bd_dom_sf"/>
</dbReference>
<sequence>MYRVGLIGVGHIGAVHARNIARHPALTLAASYSRSPARREAFAAEHGGRASHCLDDILQASDIDAVMIASSTDSHSELLQRAARSGKPVFCEKPIDLSLAEARRAVAAVQDCGARVMMGFNRRYEESHAAVRTRVASGALGRLQIVQLTSRGPSRLAGVEYLRTSGGFFRDKGVHFFDLARFITGDEVEEVSAMGAALVHPEVRELGDFDTAIISLRMRGGVLCQIDNSRTASYGYDERIEAFGADGWVESCRQPAVAVRHAVGTELAAGPFPQNIYERIGGSYYRCIEGFADFLARPDTPAPTIEDGYAAQCIAEAAVLSAREGRSVRIDELETG</sequence>
<evidence type="ECO:0000313" key="5">
    <source>
        <dbReference type="EMBL" id="MFC4299064.1"/>
    </source>
</evidence>
<keyword evidence="2" id="KW-0560">Oxidoreductase</keyword>
<protein>
    <submittedName>
        <fullName evidence="5">Gfo/Idh/MocA family oxidoreductase</fullName>
    </submittedName>
</protein>
<comment type="caution">
    <text evidence="5">The sequence shown here is derived from an EMBL/GenBank/DDBJ whole genome shotgun (WGS) entry which is preliminary data.</text>
</comment>
<reference evidence="6" key="1">
    <citation type="journal article" date="2019" name="Int. J. Syst. Evol. Microbiol.">
        <title>The Global Catalogue of Microorganisms (GCM) 10K type strain sequencing project: providing services to taxonomists for standard genome sequencing and annotation.</title>
        <authorList>
            <consortium name="The Broad Institute Genomics Platform"/>
            <consortium name="The Broad Institute Genome Sequencing Center for Infectious Disease"/>
            <person name="Wu L."/>
            <person name="Ma J."/>
        </authorList>
    </citation>
    <scope>NUCLEOTIDE SEQUENCE [LARGE SCALE GENOMIC DNA]</scope>
    <source>
        <strain evidence="6">CGMCC 1.19029</strain>
    </source>
</reference>
<dbReference type="EMBL" id="JBHSDY010000009">
    <property type="protein sequence ID" value="MFC4299064.1"/>
    <property type="molecule type" value="Genomic_DNA"/>
</dbReference>
<dbReference type="Pfam" id="PF22725">
    <property type="entry name" value="GFO_IDH_MocA_C3"/>
    <property type="match status" value="1"/>
</dbReference>
<dbReference type="PANTHER" id="PTHR42840">
    <property type="entry name" value="NAD(P)-BINDING ROSSMANN-FOLD SUPERFAMILY PROTEIN-RELATED"/>
    <property type="match status" value="1"/>
</dbReference>
<dbReference type="Gene3D" id="3.30.360.10">
    <property type="entry name" value="Dihydrodipicolinate Reductase, domain 2"/>
    <property type="match status" value="1"/>
</dbReference>
<accession>A0ABV8S0L4</accession>
<proteinExistence type="inferred from homology"/>
<dbReference type="Proteomes" id="UP001595756">
    <property type="component" value="Unassembled WGS sequence"/>
</dbReference>
<evidence type="ECO:0000259" key="3">
    <source>
        <dbReference type="Pfam" id="PF01408"/>
    </source>
</evidence>
<dbReference type="SUPFAM" id="SSF55347">
    <property type="entry name" value="Glyceraldehyde-3-phosphate dehydrogenase-like, C-terminal domain"/>
    <property type="match status" value="1"/>
</dbReference>
<evidence type="ECO:0000256" key="1">
    <source>
        <dbReference type="ARBA" id="ARBA00010928"/>
    </source>
</evidence>
<dbReference type="SUPFAM" id="SSF51735">
    <property type="entry name" value="NAD(P)-binding Rossmann-fold domains"/>
    <property type="match status" value="1"/>
</dbReference>
<organism evidence="5 6">
    <name type="scientific">Castellaniella hirudinis</name>
    <dbReference type="NCBI Taxonomy" id="1144617"/>
    <lineage>
        <taxon>Bacteria</taxon>
        <taxon>Pseudomonadati</taxon>
        <taxon>Pseudomonadota</taxon>
        <taxon>Betaproteobacteria</taxon>
        <taxon>Burkholderiales</taxon>
        <taxon>Alcaligenaceae</taxon>
        <taxon>Castellaniella</taxon>
    </lineage>
</organism>
<name>A0ABV8S0L4_9BURK</name>
<keyword evidence="6" id="KW-1185">Reference proteome</keyword>
<feature type="domain" description="GFO/IDH/MocA-like oxidoreductase" evidence="4">
    <location>
        <begin position="129"/>
        <end position="250"/>
    </location>
</feature>
<dbReference type="Pfam" id="PF01408">
    <property type="entry name" value="GFO_IDH_MocA"/>
    <property type="match status" value="1"/>
</dbReference>
<dbReference type="Gene3D" id="3.40.50.720">
    <property type="entry name" value="NAD(P)-binding Rossmann-like Domain"/>
    <property type="match status" value="1"/>
</dbReference>
<evidence type="ECO:0000259" key="4">
    <source>
        <dbReference type="Pfam" id="PF22725"/>
    </source>
</evidence>
<dbReference type="InterPro" id="IPR055170">
    <property type="entry name" value="GFO_IDH_MocA-like_dom"/>
</dbReference>
<comment type="similarity">
    <text evidence="1">Belongs to the Gfo/Idh/MocA family.</text>
</comment>
<feature type="domain" description="Gfo/Idh/MocA-like oxidoreductase N-terminal" evidence="3">
    <location>
        <begin position="3"/>
        <end position="120"/>
    </location>
</feature>